<evidence type="ECO:0000313" key="1">
    <source>
        <dbReference type="EMBL" id="KTC68994.1"/>
    </source>
</evidence>
<sequence>MENNPSEIQKKIKTLCLDRAQSPGDFTEFTNTLMSLGIIRQTYDVLENSLYFYSKETMLYRLPVSEIEKSDSAPYIIGDTLDVAKVKSAIEDLEEKKLSIIEFHRELAKAGVVYVSVFLNKKTIYYFGQDAKYFLEAY</sequence>
<reference evidence="3 5" key="2">
    <citation type="submission" date="2018-06" db="EMBL/GenBank/DDBJ databases">
        <authorList>
            <consortium name="Pathogen Informatics"/>
            <person name="Doyle S."/>
        </authorList>
    </citation>
    <scope>NUCLEOTIDE SEQUENCE [LARGE SCALE GENOMIC DNA]</scope>
    <source>
        <strain evidence="3 5">NCTC12437</strain>
    </source>
</reference>
<dbReference type="EMBL" id="UGNW01000002">
    <property type="protein sequence ID" value="STX60998.1"/>
    <property type="molecule type" value="Genomic_DNA"/>
</dbReference>
<keyword evidence="3" id="KW-0261">Viral envelope protein</keyword>
<keyword evidence="3" id="KW-0946">Virion</keyword>
<dbReference type="InterPro" id="IPR036696">
    <property type="entry name" value="YdfO-like_sf"/>
</dbReference>
<dbReference type="EMBL" id="LNXT01000042">
    <property type="protein sequence ID" value="KTC68994.1"/>
    <property type="molecule type" value="Genomic_DNA"/>
</dbReference>
<organism evidence="3 5">
    <name type="scientific">Legionella birminghamensis</name>
    <dbReference type="NCBI Taxonomy" id="28083"/>
    <lineage>
        <taxon>Bacteria</taxon>
        <taxon>Pseudomonadati</taxon>
        <taxon>Pseudomonadota</taxon>
        <taxon>Gammaproteobacteria</taxon>
        <taxon>Legionellales</taxon>
        <taxon>Legionellaceae</taxon>
        <taxon>Legionella</taxon>
    </lineage>
</organism>
<name>A0A378JUJ6_9GAMM</name>
<evidence type="ECO:0000313" key="4">
    <source>
        <dbReference type="Proteomes" id="UP000054735"/>
    </source>
</evidence>
<evidence type="ECO:0000313" key="3">
    <source>
        <dbReference type="EMBL" id="STX60998.1"/>
    </source>
</evidence>
<dbReference type="Pfam" id="PF07166">
    <property type="entry name" value="DUF1398"/>
    <property type="match status" value="1"/>
</dbReference>
<dbReference type="Proteomes" id="UP000255066">
    <property type="component" value="Unassembled WGS sequence"/>
</dbReference>
<protein>
    <submittedName>
        <fullName evidence="3">Phage envelope protein</fullName>
    </submittedName>
</protein>
<dbReference type="Gene3D" id="3.30.1810.10">
    <property type="entry name" value="YdfO-like"/>
    <property type="match status" value="1"/>
</dbReference>
<dbReference type="Proteomes" id="UP000054735">
    <property type="component" value="Unassembled WGS sequence"/>
</dbReference>
<dbReference type="EMBL" id="UGNW01000002">
    <property type="protein sequence ID" value="STX60892.1"/>
    <property type="molecule type" value="Genomic_DNA"/>
</dbReference>
<accession>A0A378JUJ6</accession>
<dbReference type="AlphaFoldDB" id="A0A378JUJ6"/>
<evidence type="ECO:0000313" key="5">
    <source>
        <dbReference type="Proteomes" id="UP000255066"/>
    </source>
</evidence>
<gene>
    <name evidence="1" type="ORF">Lbir_2188</name>
    <name evidence="2" type="ORF">NCTC12437_03184</name>
    <name evidence="3" type="ORF">NCTC12437_03294</name>
</gene>
<dbReference type="InterPro" id="IPR009833">
    <property type="entry name" value="DUF1398"/>
</dbReference>
<evidence type="ECO:0000313" key="2">
    <source>
        <dbReference type="EMBL" id="STX60892.1"/>
    </source>
</evidence>
<proteinExistence type="predicted"/>
<dbReference type="SUPFAM" id="SSF160419">
    <property type="entry name" value="YdfO-like"/>
    <property type="match status" value="1"/>
</dbReference>
<reference evidence="1 4" key="1">
    <citation type="submission" date="2015-11" db="EMBL/GenBank/DDBJ databases">
        <title>Genomic analysis of 38 Legionella species identifies large and diverse effector repertoires.</title>
        <authorList>
            <person name="Burstein D."/>
            <person name="Amaro F."/>
            <person name="Zusman T."/>
            <person name="Lifshitz Z."/>
            <person name="Cohen O."/>
            <person name="Gilbert J.A."/>
            <person name="Pupko T."/>
            <person name="Shuman H.A."/>
            <person name="Segal G."/>
        </authorList>
    </citation>
    <scope>NUCLEOTIDE SEQUENCE [LARGE SCALE GENOMIC DNA]</scope>
    <source>
        <strain evidence="1 4">CDC#1407-AL-14</strain>
    </source>
</reference>
<keyword evidence="4" id="KW-1185">Reference proteome</keyword>